<accession>E3FDU9</accession>
<evidence type="ECO:0000313" key="2">
    <source>
        <dbReference type="Proteomes" id="UP000001351"/>
    </source>
</evidence>
<dbReference type="HOGENOM" id="CLU_1618031_0_0_7"/>
<dbReference type="EMBL" id="CP002271">
    <property type="protein sequence ID" value="ADO71364.1"/>
    <property type="molecule type" value="Genomic_DNA"/>
</dbReference>
<dbReference type="AlphaFoldDB" id="E3FDU9"/>
<name>E3FDU9_STIAD</name>
<keyword evidence="2" id="KW-1185">Reference proteome</keyword>
<protein>
    <submittedName>
        <fullName evidence="1">Conserved uncharacterized protein</fullName>
    </submittedName>
</protein>
<proteinExistence type="predicted"/>
<dbReference type="Proteomes" id="UP000001351">
    <property type="component" value="Chromosome"/>
</dbReference>
<dbReference type="STRING" id="378806.STAUR_3574"/>
<organism evidence="1 2">
    <name type="scientific">Stigmatella aurantiaca (strain DW4/3-1)</name>
    <dbReference type="NCBI Taxonomy" id="378806"/>
    <lineage>
        <taxon>Bacteria</taxon>
        <taxon>Pseudomonadati</taxon>
        <taxon>Myxococcota</taxon>
        <taxon>Myxococcia</taxon>
        <taxon>Myxococcales</taxon>
        <taxon>Cystobacterineae</taxon>
        <taxon>Archangiaceae</taxon>
        <taxon>Stigmatella</taxon>
    </lineage>
</organism>
<dbReference type="RefSeq" id="WP_013375816.1">
    <property type="nucleotide sequence ID" value="NC_014623.1"/>
</dbReference>
<sequence>MKTLNASSLSAPARRETRAALDSFFRSFGFTSDAELSQLANWALAVPGGHMAEPQGALAQARARMETWLLKVFGNQHAGETLLARGRAAFVLSEAAQHGAALLLAEPSSLPQPIVQALRSAMPVPSPKPVPSVMREQQLVLNPLAGLLRRWWRAESADASVEGA</sequence>
<evidence type="ECO:0000313" key="1">
    <source>
        <dbReference type="EMBL" id="ADO71364.1"/>
    </source>
</evidence>
<dbReference type="KEGG" id="sur:STAUR_3574"/>
<gene>
    <name evidence="1" type="ordered locus">STAUR_3574</name>
</gene>
<reference evidence="1 2" key="1">
    <citation type="journal article" date="2011" name="Mol. Biol. Evol.">
        <title>Comparative genomic analysis of fruiting body formation in Myxococcales.</title>
        <authorList>
            <person name="Huntley S."/>
            <person name="Hamann N."/>
            <person name="Wegener-Feldbrugge S."/>
            <person name="Treuner-Lange A."/>
            <person name="Kube M."/>
            <person name="Reinhardt R."/>
            <person name="Klages S."/>
            <person name="Muller R."/>
            <person name="Ronning C.M."/>
            <person name="Nierman W.C."/>
            <person name="Sogaard-Andersen L."/>
        </authorList>
    </citation>
    <scope>NUCLEOTIDE SEQUENCE [LARGE SCALE GENOMIC DNA]</scope>
    <source>
        <strain evidence="1 2">DW4/3-1</strain>
    </source>
</reference>